<keyword evidence="2" id="KW-1185">Reference proteome</keyword>
<reference evidence="2" key="1">
    <citation type="submission" date="2014-09" db="EMBL/GenBank/DDBJ databases">
        <authorList>
            <person name="Mudge J."/>
            <person name="Ramaraj T."/>
            <person name="Lindquist I.E."/>
            <person name="Bharti A.K."/>
            <person name="Sundararajan A."/>
            <person name="Cameron C.T."/>
            <person name="Woodward J.E."/>
            <person name="May G.D."/>
            <person name="Brubaker C."/>
            <person name="Broadhvest J."/>
            <person name="Wilkins T.A."/>
        </authorList>
    </citation>
    <scope>NUCLEOTIDE SEQUENCE</scope>
    <source>
        <strain evidence="2">cv. AKA8401</strain>
    </source>
</reference>
<protein>
    <submittedName>
        <fullName evidence="1">Uncharacterized protein</fullName>
    </submittedName>
</protein>
<proteinExistence type="predicted"/>
<evidence type="ECO:0000313" key="1">
    <source>
        <dbReference type="EMBL" id="KHG30380.1"/>
    </source>
</evidence>
<sequence length="12" mass="1416">MYRTTSCLLNTL</sequence>
<dbReference type="Proteomes" id="UP000032142">
    <property type="component" value="Unassembled WGS sequence"/>
</dbReference>
<gene>
    <name evidence="1" type="ORF">F383_36421</name>
</gene>
<accession>A0A0B0PZ95</accession>
<dbReference type="EMBL" id="KN456371">
    <property type="protein sequence ID" value="KHG30380.1"/>
    <property type="molecule type" value="Genomic_DNA"/>
</dbReference>
<organism evidence="1 2">
    <name type="scientific">Gossypium arboreum</name>
    <name type="common">Tree cotton</name>
    <name type="synonym">Gossypium nanking</name>
    <dbReference type="NCBI Taxonomy" id="29729"/>
    <lineage>
        <taxon>Eukaryota</taxon>
        <taxon>Viridiplantae</taxon>
        <taxon>Streptophyta</taxon>
        <taxon>Embryophyta</taxon>
        <taxon>Tracheophyta</taxon>
        <taxon>Spermatophyta</taxon>
        <taxon>Magnoliopsida</taxon>
        <taxon>eudicotyledons</taxon>
        <taxon>Gunneridae</taxon>
        <taxon>Pentapetalae</taxon>
        <taxon>rosids</taxon>
        <taxon>malvids</taxon>
        <taxon>Malvales</taxon>
        <taxon>Malvaceae</taxon>
        <taxon>Malvoideae</taxon>
        <taxon>Gossypium</taxon>
    </lineage>
</organism>
<name>A0A0B0PZ95_GOSAR</name>
<evidence type="ECO:0000313" key="2">
    <source>
        <dbReference type="Proteomes" id="UP000032142"/>
    </source>
</evidence>